<accession>A0ABU7B6K9</accession>
<reference evidence="1 2" key="1">
    <citation type="submission" date="2021-07" db="EMBL/GenBank/DDBJ databases">
        <authorList>
            <person name="Palmer J.M."/>
        </authorList>
    </citation>
    <scope>NUCLEOTIDE SEQUENCE [LARGE SCALE GENOMIC DNA]</scope>
    <source>
        <strain evidence="1 2">AT_MEX2019</strain>
        <tissue evidence="1">Muscle</tissue>
    </source>
</reference>
<keyword evidence="2" id="KW-1185">Reference proteome</keyword>
<comment type="caution">
    <text evidence="1">The sequence shown here is derived from an EMBL/GenBank/DDBJ whole genome shotgun (WGS) entry which is preliminary data.</text>
</comment>
<evidence type="ECO:0000313" key="1">
    <source>
        <dbReference type="EMBL" id="MED6246071.1"/>
    </source>
</evidence>
<dbReference type="EMBL" id="JAHUTI010041977">
    <property type="protein sequence ID" value="MED6246071.1"/>
    <property type="molecule type" value="Genomic_DNA"/>
</dbReference>
<organism evidence="1 2">
    <name type="scientific">Ataeniobius toweri</name>
    <dbReference type="NCBI Taxonomy" id="208326"/>
    <lineage>
        <taxon>Eukaryota</taxon>
        <taxon>Metazoa</taxon>
        <taxon>Chordata</taxon>
        <taxon>Craniata</taxon>
        <taxon>Vertebrata</taxon>
        <taxon>Euteleostomi</taxon>
        <taxon>Actinopterygii</taxon>
        <taxon>Neopterygii</taxon>
        <taxon>Teleostei</taxon>
        <taxon>Neoteleostei</taxon>
        <taxon>Acanthomorphata</taxon>
        <taxon>Ovalentaria</taxon>
        <taxon>Atherinomorphae</taxon>
        <taxon>Cyprinodontiformes</taxon>
        <taxon>Goodeidae</taxon>
        <taxon>Ataeniobius</taxon>
    </lineage>
</organism>
<sequence length="103" mass="11600">MPPSAETAHLYLFVHLSNSGPVCGSCTFLQLQISLQFNIYLQFYTHLQLHLRLQMLQICHHLFAAARVAASVCGFAPVCSSCGYYFGYTSGCICQQHHTSRQW</sequence>
<name>A0ABU7B6K9_9TELE</name>
<gene>
    <name evidence="1" type="ORF">ATANTOWER_012384</name>
</gene>
<proteinExistence type="predicted"/>
<evidence type="ECO:0000313" key="2">
    <source>
        <dbReference type="Proteomes" id="UP001345963"/>
    </source>
</evidence>
<dbReference type="Proteomes" id="UP001345963">
    <property type="component" value="Unassembled WGS sequence"/>
</dbReference>
<protein>
    <submittedName>
        <fullName evidence="1">Uncharacterized protein</fullName>
    </submittedName>
</protein>